<dbReference type="RefSeq" id="WP_048471665.1">
    <property type="nucleotide sequence ID" value="NZ_JYNL01000051.1"/>
</dbReference>
<comment type="caution">
    <text evidence="1">The sequence shown here is derived from an EMBL/GenBank/DDBJ whole genome shotgun (WGS) entry which is preliminary data.</text>
</comment>
<reference evidence="1 2" key="1">
    <citation type="journal article" date="2015" name="Genome Biol. Evol.">
        <title>Characterization of Three Mycobacterium spp. with Potential Use in Bioremediation by Genome Sequencing and Comparative Genomics.</title>
        <authorList>
            <person name="Das S."/>
            <person name="Pettersson B.M."/>
            <person name="Behra P.R."/>
            <person name="Ramesh M."/>
            <person name="Dasgupta S."/>
            <person name="Bhattacharya A."/>
            <person name="Kirsebom L.A."/>
        </authorList>
    </citation>
    <scope>NUCLEOTIDE SEQUENCE [LARGE SCALE GENOMIC DNA]</scope>
    <source>
        <strain evidence="1 2">DSM 43826</strain>
    </source>
</reference>
<dbReference type="Proteomes" id="UP000036513">
    <property type="component" value="Unassembled WGS sequence"/>
</dbReference>
<dbReference type="STRING" id="37916.MCHLDSM_04312"/>
<dbReference type="Pfam" id="PF12079">
    <property type="entry name" value="DUF3558"/>
    <property type="match status" value="1"/>
</dbReference>
<dbReference type="AlphaFoldDB" id="A0A0J6VQI1"/>
<evidence type="ECO:0000313" key="2">
    <source>
        <dbReference type="Proteomes" id="UP000036513"/>
    </source>
</evidence>
<dbReference type="InterPro" id="IPR024520">
    <property type="entry name" value="DUF3558"/>
</dbReference>
<keyword evidence="2" id="KW-1185">Reference proteome</keyword>
<proteinExistence type="predicted"/>
<name>A0A0J6VQI1_9MYCO</name>
<evidence type="ECO:0000313" key="1">
    <source>
        <dbReference type="EMBL" id="KMO71723.1"/>
    </source>
</evidence>
<accession>A0A0J6VQI1</accession>
<organism evidence="1 2">
    <name type="scientific">Mycolicibacterium chlorophenolicum</name>
    <dbReference type="NCBI Taxonomy" id="37916"/>
    <lineage>
        <taxon>Bacteria</taxon>
        <taxon>Bacillati</taxon>
        <taxon>Actinomycetota</taxon>
        <taxon>Actinomycetes</taxon>
        <taxon>Mycobacteriales</taxon>
        <taxon>Mycobacteriaceae</taxon>
        <taxon>Mycolicibacterium</taxon>
    </lineage>
</organism>
<evidence type="ECO:0008006" key="3">
    <source>
        <dbReference type="Google" id="ProtNLM"/>
    </source>
</evidence>
<dbReference type="PATRIC" id="fig|37916.4.peg.4290"/>
<dbReference type="PROSITE" id="PS51257">
    <property type="entry name" value="PROKAR_LIPOPROTEIN"/>
    <property type="match status" value="1"/>
</dbReference>
<sequence precursor="true">MRRRVLEVLTVAVLGAATAGGCAQTVEGVAQREDGTVPDPDRTYGYVDDRCGLLDDSTVQATLGAAEVIRPYSGAVCQYILSRPGSGTIDVTFSWFDTGNLAREHDLAARRGAVVKDTVVERHQAFSARRDVTGAACSATAAAGTGVLSWWVQYRGQKTGDPCVDAQKLLTATLRSDM</sequence>
<protein>
    <recommendedName>
        <fullName evidence="3">DUF3558 domain-containing protein</fullName>
    </recommendedName>
</protein>
<gene>
    <name evidence="1" type="ORF">MCHLDSM_04312</name>
</gene>
<dbReference type="EMBL" id="JYNL01000051">
    <property type="protein sequence ID" value="KMO71723.1"/>
    <property type="molecule type" value="Genomic_DNA"/>
</dbReference>